<evidence type="ECO:0000313" key="3">
    <source>
        <dbReference type="Proteomes" id="UP000026923"/>
    </source>
</evidence>
<dbReference type="GO" id="GO:0004803">
    <property type="term" value="F:transposase activity"/>
    <property type="evidence" value="ECO:0007669"/>
    <property type="project" value="InterPro"/>
</dbReference>
<dbReference type="NCBIfam" id="NF047646">
    <property type="entry name" value="REP_Tyr_transpos"/>
    <property type="match status" value="1"/>
</dbReference>
<dbReference type="RefSeq" id="WP_003296933.1">
    <property type="nucleotide sequence ID" value="NZ_KK020676.1"/>
</dbReference>
<dbReference type="InterPro" id="IPR052715">
    <property type="entry name" value="RAYT_transposase"/>
</dbReference>
<dbReference type="HOGENOM" id="CLU_068226_6_0_6"/>
<name>A0A061JNC2_STUST</name>
<dbReference type="InterPro" id="IPR002686">
    <property type="entry name" value="Transposase_17"/>
</dbReference>
<proteinExistence type="predicted"/>
<dbReference type="Proteomes" id="UP000026923">
    <property type="component" value="Unassembled WGS sequence"/>
</dbReference>
<comment type="caution">
    <text evidence="2">The sequence shown here is derived from an EMBL/GenBank/DDBJ whole genome shotgun (WGS) entry which is preliminary data.</text>
</comment>
<dbReference type="SMART" id="SM01321">
    <property type="entry name" value="Y1_Tnp"/>
    <property type="match status" value="1"/>
</dbReference>
<feature type="domain" description="Transposase IS200-like" evidence="1">
    <location>
        <begin position="9"/>
        <end position="131"/>
    </location>
</feature>
<reference evidence="2 3" key="1">
    <citation type="journal article" date="2013" name="Genome Announc.">
        <title>Draft Genome of the Nitrogen-Fixing Bacterium Pseudomonas stutzeri Strain KOS6 Isolated from Industrial Hydrocarbon Sludge.</title>
        <authorList>
            <person name="Grigoryeva T.V."/>
            <person name="Laikov A.V."/>
            <person name="Naumova R.P."/>
            <person name="Manolov A.I."/>
            <person name="Larin A.K."/>
            <person name="Karpova I.Y."/>
            <person name="Semashko T.A."/>
            <person name="Alexeev D.G."/>
            <person name="Kostryukova E.S."/>
            <person name="Muller R."/>
            <person name="Govorun V.M."/>
        </authorList>
    </citation>
    <scope>NUCLEOTIDE SEQUENCE [LARGE SCALE GENOMIC DNA]</scope>
    <source>
        <strain evidence="2 3">KOS6</strain>
    </source>
</reference>
<dbReference type="InterPro" id="IPR036515">
    <property type="entry name" value="Transposase_17_sf"/>
</dbReference>
<dbReference type="EMBL" id="AMCZ02000033">
    <property type="protein sequence ID" value="EWC39694.1"/>
    <property type="molecule type" value="Genomic_DNA"/>
</dbReference>
<dbReference type="GO" id="GO:0043565">
    <property type="term" value="F:sequence-specific DNA binding"/>
    <property type="evidence" value="ECO:0007669"/>
    <property type="project" value="TreeGrafter"/>
</dbReference>
<dbReference type="SUPFAM" id="SSF143422">
    <property type="entry name" value="Transposase IS200-like"/>
    <property type="match status" value="1"/>
</dbReference>
<accession>A0A061JNC2</accession>
<organism evidence="2 3">
    <name type="scientific">Stutzerimonas stutzeri KOS6</name>
    <dbReference type="NCBI Taxonomy" id="1218352"/>
    <lineage>
        <taxon>Bacteria</taxon>
        <taxon>Pseudomonadati</taxon>
        <taxon>Pseudomonadota</taxon>
        <taxon>Gammaproteobacteria</taxon>
        <taxon>Pseudomonadales</taxon>
        <taxon>Pseudomonadaceae</taxon>
        <taxon>Stutzerimonas</taxon>
    </lineage>
</organism>
<dbReference type="eggNOG" id="COG1943">
    <property type="taxonomic scope" value="Bacteria"/>
</dbReference>
<dbReference type="PANTHER" id="PTHR36966">
    <property type="entry name" value="REP-ASSOCIATED TYROSINE TRANSPOSASE"/>
    <property type="match status" value="1"/>
</dbReference>
<evidence type="ECO:0000313" key="2">
    <source>
        <dbReference type="EMBL" id="EWC39694.1"/>
    </source>
</evidence>
<evidence type="ECO:0000259" key="1">
    <source>
        <dbReference type="SMART" id="SM01321"/>
    </source>
</evidence>
<dbReference type="Gene3D" id="3.30.70.1290">
    <property type="entry name" value="Transposase IS200-like"/>
    <property type="match status" value="1"/>
</dbReference>
<sequence length="174" mass="20133">MSNYRRSRVPGGTWFFTVTLADRRSRLLVDEIARLRQAYGLTQRSRPFRTVAICILPDHLHAIWTLPEDDADFAGRWGLLKSSFSRQLPAAAPSPSKARKREKGLWQRRFWEHQIRDAADLQRHVEYIHFNPIKHGLVTRAADWPYSSFNRYVENGLLPHDWAGSDNSSGSFGE</sequence>
<dbReference type="OrthoDB" id="9794403at2"/>
<protein>
    <recommendedName>
        <fullName evidence="1">Transposase IS200-like domain-containing protein</fullName>
    </recommendedName>
</protein>
<dbReference type="PANTHER" id="PTHR36966:SF1">
    <property type="entry name" value="REP-ASSOCIATED TYROSINE TRANSPOSASE"/>
    <property type="match status" value="1"/>
</dbReference>
<gene>
    <name evidence="2" type="ORF">B597_019175</name>
</gene>
<dbReference type="AlphaFoldDB" id="A0A061JNC2"/>
<dbReference type="GO" id="GO:0006313">
    <property type="term" value="P:DNA transposition"/>
    <property type="evidence" value="ECO:0007669"/>
    <property type="project" value="InterPro"/>
</dbReference>